<dbReference type="GO" id="GO:0005975">
    <property type="term" value="P:carbohydrate metabolic process"/>
    <property type="evidence" value="ECO:0007669"/>
    <property type="project" value="InterPro"/>
</dbReference>
<keyword evidence="4 6" id="KW-0378">Hydrolase</keyword>
<evidence type="ECO:0000256" key="2">
    <source>
        <dbReference type="ARBA" id="ARBA00006285"/>
    </source>
</evidence>
<dbReference type="InterPro" id="IPR015883">
    <property type="entry name" value="Glyco_hydro_20_cat"/>
</dbReference>
<keyword evidence="7" id="KW-1185">Reference proteome</keyword>
<dbReference type="EMBL" id="JASPKY010000255">
    <property type="protein sequence ID" value="KAK9712926.1"/>
    <property type="molecule type" value="Genomic_DNA"/>
</dbReference>
<protein>
    <recommendedName>
        <fullName evidence="3">beta-N-acetylhexosaminidase</fullName>
        <ecNumber evidence="3">3.2.1.52</ecNumber>
    </recommendedName>
</protein>
<comment type="similarity">
    <text evidence="2">Belongs to the glycosyl hydrolase 20 family.</text>
</comment>
<reference evidence="6 7" key="1">
    <citation type="journal article" date="2024" name="BMC Genomics">
        <title>De novo assembly and annotation of Popillia japonica's genome with initial clues to its potential as an invasive pest.</title>
        <authorList>
            <person name="Cucini C."/>
            <person name="Boschi S."/>
            <person name="Funari R."/>
            <person name="Cardaioli E."/>
            <person name="Iannotti N."/>
            <person name="Marturano G."/>
            <person name="Paoli F."/>
            <person name="Bruttini M."/>
            <person name="Carapelli A."/>
            <person name="Frati F."/>
            <person name="Nardi F."/>
        </authorList>
    </citation>
    <scope>NUCLEOTIDE SEQUENCE [LARGE SCALE GENOMIC DNA]</scope>
    <source>
        <strain evidence="6">DMR45628</strain>
    </source>
</reference>
<comment type="caution">
    <text evidence="6">The sequence shown here is derived from an EMBL/GenBank/DDBJ whole genome shotgun (WGS) entry which is preliminary data.</text>
</comment>
<dbReference type="CDD" id="cd06565">
    <property type="entry name" value="GH20_GcnA-like"/>
    <property type="match status" value="1"/>
</dbReference>
<dbReference type="Gene3D" id="3.20.20.80">
    <property type="entry name" value="Glycosidases"/>
    <property type="match status" value="1"/>
</dbReference>
<dbReference type="InterPro" id="IPR017853">
    <property type="entry name" value="GH"/>
</dbReference>
<evidence type="ECO:0000313" key="7">
    <source>
        <dbReference type="Proteomes" id="UP001458880"/>
    </source>
</evidence>
<evidence type="ECO:0000256" key="3">
    <source>
        <dbReference type="ARBA" id="ARBA00012663"/>
    </source>
</evidence>
<dbReference type="EC" id="3.2.1.52" evidence="3"/>
<gene>
    <name evidence="6" type="ORF">QE152_g24654</name>
</gene>
<evidence type="ECO:0000313" key="6">
    <source>
        <dbReference type="EMBL" id="KAK9712926.1"/>
    </source>
</evidence>
<evidence type="ECO:0000259" key="5">
    <source>
        <dbReference type="Pfam" id="PF00728"/>
    </source>
</evidence>
<dbReference type="Proteomes" id="UP001458880">
    <property type="component" value="Unassembled WGS sequence"/>
</dbReference>
<name>A0AAW1K558_POPJA</name>
<dbReference type="GO" id="GO:0004563">
    <property type="term" value="F:beta-N-acetylhexosaminidase activity"/>
    <property type="evidence" value="ECO:0007669"/>
    <property type="project" value="UniProtKB-EC"/>
</dbReference>
<dbReference type="Pfam" id="PF00728">
    <property type="entry name" value="Glyco_hydro_20"/>
    <property type="match status" value="1"/>
</dbReference>
<dbReference type="PANTHER" id="PTHR21040">
    <property type="entry name" value="BCDNA.GH04120"/>
    <property type="match status" value="1"/>
</dbReference>
<dbReference type="InterPro" id="IPR038901">
    <property type="entry name" value="HEXDC-like"/>
</dbReference>
<dbReference type="SUPFAM" id="SSF51445">
    <property type="entry name" value="(Trans)glycosidases"/>
    <property type="match status" value="1"/>
</dbReference>
<dbReference type="PANTHER" id="PTHR21040:SF8">
    <property type="entry name" value="BCDNA.GH04120"/>
    <property type="match status" value="1"/>
</dbReference>
<dbReference type="AlphaFoldDB" id="A0AAW1K558"/>
<comment type="catalytic activity">
    <reaction evidence="1">
        <text>Hydrolysis of terminal non-reducing N-acetyl-D-hexosamine residues in N-acetyl-beta-D-hexosaminides.</text>
        <dbReference type="EC" id="3.2.1.52"/>
    </reaction>
</comment>
<feature type="domain" description="Glycoside hydrolase family 20 catalytic" evidence="5">
    <location>
        <begin position="53"/>
        <end position="220"/>
    </location>
</feature>
<accession>A0AAW1K558</accession>
<evidence type="ECO:0000256" key="4">
    <source>
        <dbReference type="ARBA" id="ARBA00022801"/>
    </source>
</evidence>
<proteinExistence type="inferred from homology"/>
<organism evidence="6 7">
    <name type="scientific">Popillia japonica</name>
    <name type="common">Japanese beetle</name>
    <dbReference type="NCBI Taxonomy" id="7064"/>
    <lineage>
        <taxon>Eukaryota</taxon>
        <taxon>Metazoa</taxon>
        <taxon>Ecdysozoa</taxon>
        <taxon>Arthropoda</taxon>
        <taxon>Hexapoda</taxon>
        <taxon>Insecta</taxon>
        <taxon>Pterygota</taxon>
        <taxon>Neoptera</taxon>
        <taxon>Endopterygota</taxon>
        <taxon>Coleoptera</taxon>
        <taxon>Polyphaga</taxon>
        <taxon>Scarabaeiformia</taxon>
        <taxon>Scarabaeidae</taxon>
        <taxon>Rutelinae</taxon>
        <taxon>Popillia</taxon>
    </lineage>
</organism>
<sequence length="496" mass="57196">MDTLTFGTHRLVHLDLKGAPPKLSYLEKFFPFIKDIGATGLLIEWEDTFPYTKELIQIGGLSNSAQVNNAPYSIEEARHILELIADNGLMIIPLVQTFGHMEFVLKHEQWRHLREEEEYPSSMCPTNSDTMPLIRSLLKQIVAFHPNIQYLHIGADEVWHLGTCPACIKRIQSSKHGKASLYLEHITEVAQYVKENYPHLKIIIWDDMLRNIDESILQEYYLGNLIEPMVWHYNNVETFHLGGALWEKYSNVFTNIWGATAFKGATSSCQILPINKYHVSNHEAWLSELSMHIGKLLNFKGIALTGWSRYDHYATLCELLPCSIPTLCLCMKTWITGGYSQDIHSSVSKMLGYTDTQLNLETPTRPAPIPPQLSFPGWQILVGFDWYINIKTKYRSVIDSDQMNTWFNQWQVLSNYTNPMQINSILPVLTSLHLEISSLENYMKMNLERHFYTHTIEELIGTLITPIKQHLRQLKCECETQLALGCRVRGQKRLNL</sequence>
<evidence type="ECO:0000256" key="1">
    <source>
        <dbReference type="ARBA" id="ARBA00001231"/>
    </source>
</evidence>